<dbReference type="GO" id="GO:0005634">
    <property type="term" value="C:nucleus"/>
    <property type="evidence" value="ECO:0007669"/>
    <property type="project" value="UniProtKB-SubCell"/>
</dbReference>
<evidence type="ECO:0000256" key="1">
    <source>
        <dbReference type="ARBA" id="ARBA00008614"/>
    </source>
</evidence>
<dbReference type="PANTHER" id="PTHR33077:SF140">
    <property type="entry name" value="PROTEIN TIFY 10B"/>
    <property type="match status" value="1"/>
</dbReference>
<comment type="function">
    <text evidence="2">Repressor of jasmonate responses.</text>
</comment>
<dbReference type="GO" id="GO:0031347">
    <property type="term" value="P:regulation of defense response"/>
    <property type="evidence" value="ECO:0007669"/>
    <property type="project" value="UniProtKB-UniRule"/>
</dbReference>
<evidence type="ECO:0000313" key="4">
    <source>
        <dbReference type="Proteomes" id="UP000447434"/>
    </source>
</evidence>
<dbReference type="Pfam" id="PF06200">
    <property type="entry name" value="tify"/>
    <property type="match status" value="1"/>
</dbReference>
<dbReference type="SMART" id="SM00979">
    <property type="entry name" value="TIFY"/>
    <property type="match status" value="1"/>
</dbReference>
<evidence type="ECO:0000256" key="2">
    <source>
        <dbReference type="RuleBase" id="RU369065"/>
    </source>
</evidence>
<proteinExistence type="inferred from homology"/>
<organism evidence="3 4">
    <name type="scientific">Lupinus albus</name>
    <name type="common">White lupine</name>
    <name type="synonym">Lupinus termis</name>
    <dbReference type="NCBI Taxonomy" id="3870"/>
    <lineage>
        <taxon>Eukaryota</taxon>
        <taxon>Viridiplantae</taxon>
        <taxon>Streptophyta</taxon>
        <taxon>Embryophyta</taxon>
        <taxon>Tracheophyta</taxon>
        <taxon>Spermatophyta</taxon>
        <taxon>Magnoliopsida</taxon>
        <taxon>eudicotyledons</taxon>
        <taxon>Gunneridae</taxon>
        <taxon>Pentapetalae</taxon>
        <taxon>rosids</taxon>
        <taxon>fabids</taxon>
        <taxon>Fabales</taxon>
        <taxon>Fabaceae</taxon>
        <taxon>Papilionoideae</taxon>
        <taxon>50 kb inversion clade</taxon>
        <taxon>genistoids sensu lato</taxon>
        <taxon>core genistoids</taxon>
        <taxon>Genisteae</taxon>
        <taxon>Lupinus</taxon>
    </lineage>
</organism>
<dbReference type="InterPro" id="IPR040390">
    <property type="entry name" value="TIFY/JAZ"/>
</dbReference>
<gene>
    <name evidence="3" type="ORF">Lalb_Chr09g0324131</name>
</gene>
<evidence type="ECO:0000313" key="3">
    <source>
        <dbReference type="EMBL" id="KAE9606869.1"/>
    </source>
</evidence>
<dbReference type="EMBL" id="WOCE01000009">
    <property type="protein sequence ID" value="KAE9606869.1"/>
    <property type="molecule type" value="Genomic_DNA"/>
</dbReference>
<accession>A0A6A5LKL4</accession>
<comment type="similarity">
    <text evidence="1 2">Belongs to the TIFY/JAZ family.</text>
</comment>
<dbReference type="PROSITE" id="PS51320">
    <property type="entry name" value="TIFY"/>
    <property type="match status" value="1"/>
</dbReference>
<dbReference type="InterPro" id="IPR010399">
    <property type="entry name" value="Tify_dom"/>
</dbReference>
<dbReference type="PANTHER" id="PTHR33077">
    <property type="entry name" value="PROTEIN TIFY 4A-RELATED-RELATED"/>
    <property type="match status" value="1"/>
</dbReference>
<name>A0A6A5LKL4_LUPAL</name>
<dbReference type="OrthoDB" id="1937734at2759"/>
<comment type="domain">
    <text evidence="2">The jas domain is required for interaction with COI1.</text>
</comment>
<keyword evidence="2" id="KW-0539">Nucleus</keyword>
<dbReference type="Proteomes" id="UP000447434">
    <property type="component" value="Chromosome 9"/>
</dbReference>
<sequence>MKPLSLTPLNLFSQQVSYLPNIGNSSVIKSDPRSSQMTIFYGGEVIVFDDCPAEKAKEIVSFATKGKSQIQNNNNFTYTFTQTHPSFPAATSTSPFPFDMNLIPDSSNNLVQGHHPQAPSKPVACDLPLTRKASLYRFLEKRKDRIAARTPYQTSSPITAPYKPAESMSWLVLSPHSPQNRSESCSNFV</sequence>
<comment type="caution">
    <text evidence="3">The sequence shown here is derived from an EMBL/GenBank/DDBJ whole genome shotgun (WGS) entry which is preliminary data.</text>
</comment>
<dbReference type="GO" id="GO:0009611">
    <property type="term" value="P:response to wounding"/>
    <property type="evidence" value="ECO:0007669"/>
    <property type="project" value="UniProtKB-UniRule"/>
</dbReference>
<protein>
    <recommendedName>
        <fullName evidence="2">Protein TIFY</fullName>
    </recommendedName>
    <alternativeName>
        <fullName evidence="2">Jasmonate ZIM domain-containing protein</fullName>
    </alternativeName>
</protein>
<dbReference type="AlphaFoldDB" id="A0A6A5LKL4"/>
<comment type="subcellular location">
    <subcellularLocation>
        <location evidence="2">Nucleus</location>
    </subcellularLocation>
</comment>
<keyword evidence="4" id="KW-1185">Reference proteome</keyword>
<dbReference type="Pfam" id="PF09425">
    <property type="entry name" value="Jas_motif"/>
    <property type="match status" value="1"/>
</dbReference>
<reference evidence="4" key="1">
    <citation type="journal article" date="2020" name="Nat. Commun.">
        <title>Genome sequence of the cluster root forming white lupin.</title>
        <authorList>
            <person name="Hufnagel B."/>
            <person name="Marques A."/>
            <person name="Soriano A."/>
            <person name="Marques L."/>
            <person name="Divol F."/>
            <person name="Doumas P."/>
            <person name="Sallet E."/>
            <person name="Mancinotti D."/>
            <person name="Carrere S."/>
            <person name="Marande W."/>
            <person name="Arribat S."/>
            <person name="Keller J."/>
            <person name="Huneau C."/>
            <person name="Blein T."/>
            <person name="Aime D."/>
            <person name="Laguerre M."/>
            <person name="Taylor J."/>
            <person name="Schubert V."/>
            <person name="Nelson M."/>
            <person name="Geu-Flores F."/>
            <person name="Crespi M."/>
            <person name="Gallardo-Guerrero K."/>
            <person name="Delaux P.-M."/>
            <person name="Salse J."/>
            <person name="Berges H."/>
            <person name="Guyot R."/>
            <person name="Gouzy J."/>
            <person name="Peret B."/>
        </authorList>
    </citation>
    <scope>NUCLEOTIDE SEQUENCE [LARGE SCALE GENOMIC DNA]</scope>
    <source>
        <strain evidence="4">cv. Amiga</strain>
    </source>
</reference>
<dbReference type="InterPro" id="IPR018467">
    <property type="entry name" value="CCT_CS"/>
</dbReference>
<dbReference type="GO" id="GO:2000022">
    <property type="term" value="P:regulation of jasmonic acid mediated signaling pathway"/>
    <property type="evidence" value="ECO:0007669"/>
    <property type="project" value="UniProtKB-UniRule"/>
</dbReference>
<keyword evidence="2" id="KW-1184">Jasmonic acid signaling pathway</keyword>